<dbReference type="PROSITE" id="PS51186">
    <property type="entry name" value="GNAT"/>
    <property type="match status" value="1"/>
</dbReference>
<dbReference type="Gene3D" id="3.40.630.30">
    <property type="match status" value="1"/>
</dbReference>
<dbReference type="PANTHER" id="PTHR43792">
    <property type="entry name" value="GNAT FAMILY, PUTATIVE (AFU_ORTHOLOGUE AFUA_3G00765)-RELATED-RELATED"/>
    <property type="match status" value="1"/>
</dbReference>
<sequence length="169" mass="18804">MFTIKTNRLGFLPMTAESIEAALSGPAEFEHTSQVKIPEDFVNSIYRDRVFPIRLQKITANPKLIPWYGFIVELESNTVVGTIGFKSLPNENGLVEIGYGIHHTFSGKGYATEMAKGLISWAFKQPGVKGITATDVQKDNFASIKILEKLGMTVTNQKVTSIDFILYKE</sequence>
<dbReference type="SUPFAM" id="SSF55729">
    <property type="entry name" value="Acyl-CoA N-acyltransferases (Nat)"/>
    <property type="match status" value="1"/>
</dbReference>
<dbReference type="EMBL" id="JBIACK010000006">
    <property type="protein sequence ID" value="MFE8701638.1"/>
    <property type="molecule type" value="Genomic_DNA"/>
</dbReference>
<dbReference type="InterPro" id="IPR051531">
    <property type="entry name" value="N-acetyltransferase"/>
</dbReference>
<comment type="caution">
    <text evidence="2">The sequence shown here is derived from an EMBL/GenBank/DDBJ whole genome shotgun (WGS) entry which is preliminary data.</text>
</comment>
<keyword evidence="3" id="KW-1185">Reference proteome</keyword>
<protein>
    <submittedName>
        <fullName evidence="2">GNAT family N-acetyltransferase</fullName>
    </submittedName>
</protein>
<dbReference type="InterPro" id="IPR016181">
    <property type="entry name" value="Acyl_CoA_acyltransferase"/>
</dbReference>
<evidence type="ECO:0000259" key="1">
    <source>
        <dbReference type="PROSITE" id="PS51186"/>
    </source>
</evidence>
<organism evidence="2 3">
    <name type="scientific">Cytobacillus spartinae</name>
    <dbReference type="NCBI Taxonomy" id="3299023"/>
    <lineage>
        <taxon>Bacteria</taxon>
        <taxon>Bacillati</taxon>
        <taxon>Bacillota</taxon>
        <taxon>Bacilli</taxon>
        <taxon>Bacillales</taxon>
        <taxon>Bacillaceae</taxon>
        <taxon>Cytobacillus</taxon>
    </lineage>
</organism>
<name>A0ABW6KBM2_9BACI</name>
<dbReference type="PANTHER" id="PTHR43792:SF13">
    <property type="entry name" value="ACETYLTRANSFERASE"/>
    <property type="match status" value="1"/>
</dbReference>
<dbReference type="InterPro" id="IPR000182">
    <property type="entry name" value="GNAT_dom"/>
</dbReference>
<reference evidence="2 3" key="1">
    <citation type="submission" date="2024-08" db="EMBL/GenBank/DDBJ databases">
        <title>Two novel Cytobacillus novel species.</title>
        <authorList>
            <person name="Liu G."/>
        </authorList>
    </citation>
    <scope>NUCLEOTIDE SEQUENCE [LARGE SCALE GENOMIC DNA]</scope>
    <source>
        <strain evidence="2 3">FJAT-54145</strain>
    </source>
</reference>
<dbReference type="Pfam" id="PF13302">
    <property type="entry name" value="Acetyltransf_3"/>
    <property type="match status" value="1"/>
</dbReference>
<evidence type="ECO:0000313" key="3">
    <source>
        <dbReference type="Proteomes" id="UP001601059"/>
    </source>
</evidence>
<accession>A0ABW6KBM2</accession>
<feature type="domain" description="N-acetyltransferase" evidence="1">
    <location>
        <begin position="9"/>
        <end position="169"/>
    </location>
</feature>
<proteinExistence type="predicted"/>
<dbReference type="CDD" id="cd04301">
    <property type="entry name" value="NAT_SF"/>
    <property type="match status" value="1"/>
</dbReference>
<evidence type="ECO:0000313" key="2">
    <source>
        <dbReference type="EMBL" id="MFE8701638.1"/>
    </source>
</evidence>
<dbReference type="RefSeq" id="WP_389361607.1">
    <property type="nucleotide sequence ID" value="NZ_JBIACK010000006.1"/>
</dbReference>
<dbReference type="Proteomes" id="UP001601059">
    <property type="component" value="Unassembled WGS sequence"/>
</dbReference>
<gene>
    <name evidence="2" type="ORF">ACFYKX_13625</name>
</gene>